<dbReference type="InterPro" id="IPR012674">
    <property type="entry name" value="Calycin"/>
</dbReference>
<protein>
    <submittedName>
        <fullName evidence="2">Putative secreted protein</fullName>
    </submittedName>
</protein>
<dbReference type="AlphaFoldDB" id="A0A023G5P7"/>
<dbReference type="EMBL" id="GBBM01007230">
    <property type="protein sequence ID" value="JAC28188.1"/>
    <property type="molecule type" value="mRNA"/>
</dbReference>
<evidence type="ECO:0000256" key="1">
    <source>
        <dbReference type="SAM" id="SignalP"/>
    </source>
</evidence>
<accession>A0A023G5P7</accession>
<reference evidence="2" key="1">
    <citation type="submission" date="2014-03" db="EMBL/GenBank/DDBJ databases">
        <title>The sialotranscriptome of Amblyomma triste, Amblyomma parvum and Amblyomma cajennense ticks, uncovered by 454-based RNA-seq.</title>
        <authorList>
            <person name="Garcia G.R."/>
            <person name="Gardinassi L.G."/>
            <person name="Ribeiro J.M."/>
            <person name="Anatriello E."/>
            <person name="Ferreira B.R."/>
            <person name="Moreira H.N."/>
            <person name="Mafra C."/>
            <person name="Olegario M.M."/>
            <person name="Szabo P.J."/>
            <person name="Miranda-Santos I.K."/>
            <person name="Maruyama S.R."/>
        </authorList>
    </citation>
    <scope>NUCLEOTIDE SEQUENCE</scope>
    <source>
        <strain evidence="2">Mato Grasso do Sul</strain>
        <tissue evidence="2">Salivary glands</tissue>
    </source>
</reference>
<organism evidence="2">
    <name type="scientific">Amblyomma triste</name>
    <name type="common">Neotropical tick</name>
    <dbReference type="NCBI Taxonomy" id="251400"/>
    <lineage>
        <taxon>Eukaryota</taxon>
        <taxon>Metazoa</taxon>
        <taxon>Ecdysozoa</taxon>
        <taxon>Arthropoda</taxon>
        <taxon>Chelicerata</taxon>
        <taxon>Arachnida</taxon>
        <taxon>Acari</taxon>
        <taxon>Parasitiformes</taxon>
        <taxon>Ixodida</taxon>
        <taxon>Ixodoidea</taxon>
        <taxon>Ixodidae</taxon>
        <taxon>Amblyomminae</taxon>
        <taxon>Amblyomma</taxon>
    </lineage>
</organism>
<keyword evidence="1" id="KW-0732">Signal</keyword>
<feature type="signal peptide" evidence="1">
    <location>
        <begin position="1"/>
        <end position="15"/>
    </location>
</feature>
<sequence>MKLVALALIVSGALCNDDPNTQVQEETSSLPDFKSAFYASIKYGVDLQDVYRNQTTLKEQCLFIQRQRPDQDKLLIEFWNGEQEITSTARLAFSSSYTSSKARDQMYISDVADKRLAWLQTQGDPYTLLFADDKTCMVVQLPRNLVPEDTISAQEQPREPHAKYCVMLVASDTLQAKADTQSCITFFDENCAVRGEYQRVKNDKCFSAFLPDASLQKDKHCSCSCWE</sequence>
<proteinExistence type="evidence at transcript level"/>
<evidence type="ECO:0000313" key="2">
    <source>
        <dbReference type="EMBL" id="JAC28188.1"/>
    </source>
</evidence>
<name>A0A023G5P7_AMBTT</name>
<dbReference type="Gene3D" id="2.40.128.20">
    <property type="match status" value="1"/>
</dbReference>
<feature type="chain" id="PRO_5013243633" evidence="1">
    <location>
        <begin position="16"/>
        <end position="227"/>
    </location>
</feature>